<dbReference type="GO" id="GO:0005353">
    <property type="term" value="F:fructose transmembrane transporter activity"/>
    <property type="evidence" value="ECO:0007669"/>
    <property type="project" value="UniProtKB-ARBA"/>
</dbReference>
<dbReference type="InterPro" id="IPR036259">
    <property type="entry name" value="MFS_trans_sf"/>
</dbReference>
<feature type="transmembrane region" description="Helical" evidence="16">
    <location>
        <begin position="375"/>
        <end position="396"/>
    </location>
</feature>
<evidence type="ECO:0000256" key="11">
    <source>
        <dbReference type="ARBA" id="ARBA00023136"/>
    </source>
</evidence>
<keyword evidence="19" id="KW-1185">Reference proteome</keyword>
<dbReference type="PROSITE" id="PS00217">
    <property type="entry name" value="SUGAR_TRANSPORT_2"/>
    <property type="match status" value="1"/>
</dbReference>
<dbReference type="Proteomes" id="UP001178461">
    <property type="component" value="Chromosome 8"/>
</dbReference>
<evidence type="ECO:0000313" key="18">
    <source>
        <dbReference type="EMBL" id="CAI5782899.1"/>
    </source>
</evidence>
<evidence type="ECO:0000256" key="3">
    <source>
        <dbReference type="ARBA" id="ARBA00004651"/>
    </source>
</evidence>
<keyword evidence="11 16" id="KW-0472">Membrane</keyword>
<reference evidence="18" key="1">
    <citation type="submission" date="2022-12" db="EMBL/GenBank/DDBJ databases">
        <authorList>
            <person name="Alioto T."/>
            <person name="Alioto T."/>
            <person name="Gomez Garrido J."/>
        </authorList>
    </citation>
    <scope>NUCLEOTIDE SEQUENCE</scope>
</reference>
<dbReference type="InterPro" id="IPR020846">
    <property type="entry name" value="MFS_dom"/>
</dbReference>
<evidence type="ECO:0000313" key="19">
    <source>
        <dbReference type="Proteomes" id="UP001178461"/>
    </source>
</evidence>
<feature type="transmembrane region" description="Helical" evidence="16">
    <location>
        <begin position="349"/>
        <end position="369"/>
    </location>
</feature>
<feature type="transmembrane region" description="Helical" evidence="16">
    <location>
        <begin position="108"/>
        <end position="133"/>
    </location>
</feature>
<feature type="transmembrane region" description="Helical" evidence="16">
    <location>
        <begin position="200"/>
        <end position="220"/>
    </location>
</feature>
<gene>
    <name evidence="18" type="ORF">PODLI_1B016702</name>
</gene>
<evidence type="ECO:0000256" key="1">
    <source>
        <dbReference type="ARBA" id="ARBA00000590"/>
    </source>
</evidence>
<feature type="coiled-coil region" evidence="15">
    <location>
        <begin position="239"/>
        <end position="266"/>
    </location>
</feature>
<evidence type="ECO:0000256" key="6">
    <source>
        <dbReference type="ARBA" id="ARBA00022448"/>
    </source>
</evidence>
<feature type="transmembrane region" description="Helical" evidence="16">
    <location>
        <begin position="169"/>
        <end position="188"/>
    </location>
</feature>
<keyword evidence="9 16" id="KW-0812">Transmembrane</keyword>
<dbReference type="InterPro" id="IPR005828">
    <property type="entry name" value="MFS_sugar_transport-like"/>
</dbReference>
<keyword evidence="8 18" id="KW-0762">Sugar transport</keyword>
<dbReference type="Pfam" id="PF00083">
    <property type="entry name" value="Sugar_tr"/>
    <property type="match status" value="1"/>
</dbReference>
<name>A0AA35KSI1_9SAUR</name>
<dbReference type="GO" id="GO:0042383">
    <property type="term" value="C:sarcolemma"/>
    <property type="evidence" value="ECO:0007669"/>
    <property type="project" value="UniProtKB-SubCell"/>
</dbReference>
<feature type="transmembrane region" description="Helical" evidence="16">
    <location>
        <begin position="71"/>
        <end position="96"/>
    </location>
</feature>
<feature type="domain" description="Major facilitator superfamily (MFS) profile" evidence="17">
    <location>
        <begin position="32"/>
        <end position="470"/>
    </location>
</feature>
<evidence type="ECO:0000256" key="15">
    <source>
        <dbReference type="SAM" id="Coils"/>
    </source>
</evidence>
<evidence type="ECO:0000256" key="7">
    <source>
        <dbReference type="ARBA" id="ARBA00022475"/>
    </source>
</evidence>
<evidence type="ECO:0000256" key="12">
    <source>
        <dbReference type="ARBA" id="ARBA00029961"/>
    </source>
</evidence>
<feature type="transmembrane region" description="Helical" evidence="16">
    <location>
        <begin position="443"/>
        <end position="463"/>
    </location>
</feature>
<dbReference type="PROSITE" id="PS50850">
    <property type="entry name" value="MFS"/>
    <property type="match status" value="1"/>
</dbReference>
<feature type="transmembrane region" description="Helical" evidence="16">
    <location>
        <begin position="282"/>
        <end position="305"/>
    </location>
</feature>
<evidence type="ECO:0000256" key="10">
    <source>
        <dbReference type="ARBA" id="ARBA00022989"/>
    </source>
</evidence>
<dbReference type="Gene3D" id="1.20.1250.20">
    <property type="entry name" value="MFS general substrate transporter like domains"/>
    <property type="match status" value="1"/>
</dbReference>
<evidence type="ECO:0000256" key="14">
    <source>
        <dbReference type="RuleBase" id="RU003346"/>
    </source>
</evidence>
<evidence type="ECO:0000256" key="2">
    <source>
        <dbReference type="ARBA" id="ARBA00004135"/>
    </source>
</evidence>
<feature type="transmembrane region" description="Helical" evidence="16">
    <location>
        <begin position="29"/>
        <end position="51"/>
    </location>
</feature>
<evidence type="ECO:0000256" key="16">
    <source>
        <dbReference type="SAM" id="Phobius"/>
    </source>
</evidence>
<comment type="similarity">
    <text evidence="4">Belongs to the major facilitator superfamily. Sugar transporter (TC 2.A.1.1) family. Glucose transporter subfamily.</text>
</comment>
<dbReference type="EMBL" id="OX395133">
    <property type="protein sequence ID" value="CAI5782899.1"/>
    <property type="molecule type" value="Genomic_DNA"/>
</dbReference>
<dbReference type="PANTHER" id="PTHR23503:SF32">
    <property type="entry name" value="SOLUTE CARRIER FAMILY 2, FACILITATED GLUCOSE TRANSPORTER MEMBER 5"/>
    <property type="match status" value="1"/>
</dbReference>
<accession>A0AA35KSI1</accession>
<dbReference type="GO" id="GO:0070837">
    <property type="term" value="P:dehydroascorbic acid transport"/>
    <property type="evidence" value="ECO:0007669"/>
    <property type="project" value="TreeGrafter"/>
</dbReference>
<evidence type="ECO:0000256" key="9">
    <source>
        <dbReference type="ARBA" id="ARBA00022692"/>
    </source>
</evidence>
<evidence type="ECO:0000256" key="4">
    <source>
        <dbReference type="ARBA" id="ARBA00007004"/>
    </source>
</evidence>
<feature type="transmembrane region" description="Helical" evidence="16">
    <location>
        <begin position="417"/>
        <end position="437"/>
    </location>
</feature>
<evidence type="ECO:0000256" key="8">
    <source>
        <dbReference type="ARBA" id="ARBA00022597"/>
    </source>
</evidence>
<feature type="transmembrane region" description="Helical" evidence="16">
    <location>
        <begin position="325"/>
        <end position="342"/>
    </location>
</feature>
<organism evidence="18 19">
    <name type="scientific">Podarcis lilfordi</name>
    <name type="common">Lilford's wall lizard</name>
    <dbReference type="NCBI Taxonomy" id="74358"/>
    <lineage>
        <taxon>Eukaryota</taxon>
        <taxon>Metazoa</taxon>
        <taxon>Chordata</taxon>
        <taxon>Craniata</taxon>
        <taxon>Vertebrata</taxon>
        <taxon>Euteleostomi</taxon>
        <taxon>Lepidosauria</taxon>
        <taxon>Squamata</taxon>
        <taxon>Bifurcata</taxon>
        <taxon>Unidentata</taxon>
        <taxon>Episquamata</taxon>
        <taxon>Laterata</taxon>
        <taxon>Lacertibaenia</taxon>
        <taxon>Lacertidae</taxon>
        <taxon>Podarcis</taxon>
    </lineage>
</organism>
<dbReference type="GO" id="GO:0055056">
    <property type="term" value="F:D-glucose transmembrane transporter activity"/>
    <property type="evidence" value="ECO:0007669"/>
    <property type="project" value="TreeGrafter"/>
</dbReference>
<dbReference type="GO" id="GO:1990539">
    <property type="term" value="P:fructose import across plasma membrane"/>
    <property type="evidence" value="ECO:0007669"/>
    <property type="project" value="UniProtKB-ARBA"/>
</dbReference>
<dbReference type="AlphaFoldDB" id="A0AA35KSI1"/>
<dbReference type="SUPFAM" id="SSF103473">
    <property type="entry name" value="MFS general substrate transporter"/>
    <property type="match status" value="1"/>
</dbReference>
<comment type="subcellular location">
    <subcellularLocation>
        <location evidence="2">Cell membrane</location>
        <location evidence="2">Sarcolemma</location>
    </subcellularLocation>
    <subcellularLocation>
        <location evidence="3">Cell membrane</location>
        <topology evidence="3">Multi-pass membrane protein</topology>
    </subcellularLocation>
</comment>
<comment type="catalytic activity">
    <reaction evidence="1">
        <text>D-fructose(out) = D-fructose(in)</text>
        <dbReference type="Rhea" id="RHEA:60372"/>
        <dbReference type="ChEBI" id="CHEBI:37721"/>
    </reaction>
</comment>
<sequence>MKTTGRSIDSKAVLEPKPVVRKWEVTNSLLRTVLVTSLGSIQYGYVIWVVYSPVLLMEDMGNAAKNPGEQQYLLFMLGLAISLFPIGGLTGALIAGVMVDEYGRKGALLINCFCSMVSSMFMVCATVVQAFLFTMVSRFIVGITIGIFSIVVPLYLIEISPLNMRGAIGMLPHFFLAVGVLLAQLLSFPEMLGNEEDWPILTSVPGILALFQTIVVPSFPESPRYLLIQKNDEEKAMLALQKLRHNEDVQEEIEELQQEKMAEKTEKSMNSLKLLCFPSLRWQVLSVIILMCGQQLSGVNAVYFYTERIYLSTGTDLNNVPYIRVASSVAIITAVFVGIFYIDSMGRKFLLLLGFGMCTILCIVLTMNLELQGDALWMSYVNAFLINIFLMGHAVGPSALPNLIIAEIFLQSSRSSAYVVGGFVHWFLNFFSIVTFLNIQKYIGFFSFLICCPICAATFFFILKMIPETAHQTFLEIRKQLPIYVAQRQITKMERMPRRNTRRALGEGQNPV</sequence>
<keyword evidence="6 14" id="KW-0813">Transport</keyword>
<keyword evidence="15" id="KW-0175">Coiled coil</keyword>
<dbReference type="PROSITE" id="PS00216">
    <property type="entry name" value="SUGAR_TRANSPORT_1"/>
    <property type="match status" value="1"/>
</dbReference>
<dbReference type="InterPro" id="IPR005829">
    <property type="entry name" value="Sugar_transporter_CS"/>
</dbReference>
<evidence type="ECO:0000256" key="13">
    <source>
        <dbReference type="ARBA" id="ARBA00031099"/>
    </source>
</evidence>
<dbReference type="PRINTS" id="PR00171">
    <property type="entry name" value="SUGRTRNSPORT"/>
</dbReference>
<dbReference type="InterPro" id="IPR045263">
    <property type="entry name" value="GLUT"/>
</dbReference>
<evidence type="ECO:0000259" key="17">
    <source>
        <dbReference type="PROSITE" id="PS50850"/>
    </source>
</evidence>
<dbReference type="NCBIfam" id="TIGR00879">
    <property type="entry name" value="SP"/>
    <property type="match status" value="1"/>
</dbReference>
<protein>
    <recommendedName>
        <fullName evidence="5">Solute carrier family 2, facilitated glucose transporter member 5</fullName>
    </recommendedName>
    <alternativeName>
        <fullName evidence="13">Fructose transporter</fullName>
    </alternativeName>
    <alternativeName>
        <fullName evidence="12">Glucose transporter type 5, small intestine</fullName>
    </alternativeName>
</protein>
<feature type="transmembrane region" description="Helical" evidence="16">
    <location>
        <begin position="139"/>
        <end position="157"/>
    </location>
</feature>
<evidence type="ECO:0000256" key="5">
    <source>
        <dbReference type="ARBA" id="ARBA00015973"/>
    </source>
</evidence>
<dbReference type="InterPro" id="IPR003663">
    <property type="entry name" value="Sugar/inositol_transpt"/>
</dbReference>
<dbReference type="PANTHER" id="PTHR23503">
    <property type="entry name" value="SOLUTE CARRIER FAMILY 2"/>
    <property type="match status" value="1"/>
</dbReference>
<keyword evidence="7" id="KW-1003">Cell membrane</keyword>
<dbReference type="FunFam" id="1.20.1250.20:FF:001511">
    <property type="entry name" value="Solute carrier family 2, facilitated glucose transporter member 5"/>
    <property type="match status" value="1"/>
</dbReference>
<dbReference type="GO" id="GO:0046323">
    <property type="term" value="P:D-glucose import"/>
    <property type="evidence" value="ECO:0007669"/>
    <property type="project" value="TreeGrafter"/>
</dbReference>
<keyword evidence="10 16" id="KW-1133">Transmembrane helix</keyword>
<proteinExistence type="inferred from homology"/>